<proteinExistence type="predicted"/>
<dbReference type="Gene3D" id="3.10.20.30">
    <property type="match status" value="1"/>
</dbReference>
<reference evidence="7 8" key="1">
    <citation type="journal article" date="2014" name="Int. J. Syst. Evol. Microbiol.">
        <title>Complete genome sequence of Corynebacterium casei LMG S-19264T (=DSM 44701T), isolated from a smear-ripened cheese.</title>
        <authorList>
            <consortium name="US DOE Joint Genome Institute (JGI-PGF)"/>
            <person name="Walter F."/>
            <person name="Albersmeier A."/>
            <person name="Kalinowski J."/>
            <person name="Ruckert C."/>
        </authorList>
    </citation>
    <scope>NUCLEOTIDE SEQUENCE [LARGE SCALE GENOMIC DNA]</scope>
    <source>
        <strain evidence="7 8">NBRC 110095</strain>
    </source>
</reference>
<dbReference type="Pfam" id="PF01799">
    <property type="entry name" value="Fer2_2"/>
    <property type="match status" value="1"/>
</dbReference>
<dbReference type="InterPro" id="IPR012675">
    <property type="entry name" value="Beta-grasp_dom_sf"/>
</dbReference>
<dbReference type="RefSeq" id="WP_232594282.1">
    <property type="nucleotide sequence ID" value="NZ_BSPD01000033.1"/>
</dbReference>
<evidence type="ECO:0000313" key="8">
    <source>
        <dbReference type="Proteomes" id="UP001156870"/>
    </source>
</evidence>
<dbReference type="PANTHER" id="PTHR44379">
    <property type="entry name" value="OXIDOREDUCTASE WITH IRON-SULFUR SUBUNIT"/>
    <property type="match status" value="1"/>
</dbReference>
<dbReference type="EMBL" id="BSPD01000033">
    <property type="protein sequence ID" value="GLS25720.1"/>
    <property type="molecule type" value="Genomic_DNA"/>
</dbReference>
<dbReference type="InterPro" id="IPR051452">
    <property type="entry name" value="Diverse_Oxidoreductases"/>
</dbReference>
<dbReference type="Proteomes" id="UP001156870">
    <property type="component" value="Unassembled WGS sequence"/>
</dbReference>
<keyword evidence="3" id="KW-0560">Oxidoreductase</keyword>
<dbReference type="PROSITE" id="PS00197">
    <property type="entry name" value="2FE2S_FER_1"/>
    <property type="match status" value="1"/>
</dbReference>
<dbReference type="PROSITE" id="PS51085">
    <property type="entry name" value="2FE2S_FER_2"/>
    <property type="match status" value="1"/>
</dbReference>
<sequence length="155" mass="17286">MISIIVNNKKYEVDVEPEKPLLWVLREELELLGTKFGCGFGICGACTVHIDGEPQQCCVITIGEVVGRRITTIEGLNDRVGQCLKNQWVENSVPQCGYCQPGFIMSAAALIYRGFVNEESIRELPNICRCGTYQRVKKAIYTTADQVGVWEGSHE</sequence>
<dbReference type="InterPro" id="IPR036884">
    <property type="entry name" value="2Fe-2S-bd_dom_sf"/>
</dbReference>
<dbReference type="GO" id="GO:0046872">
    <property type="term" value="F:metal ion binding"/>
    <property type="evidence" value="ECO:0007669"/>
    <property type="project" value="UniProtKB-KW"/>
</dbReference>
<keyword evidence="4" id="KW-0408">Iron</keyword>
<evidence type="ECO:0000256" key="1">
    <source>
        <dbReference type="ARBA" id="ARBA00022714"/>
    </source>
</evidence>
<feature type="domain" description="2Fe-2S ferredoxin-type" evidence="6">
    <location>
        <begin position="1"/>
        <end position="76"/>
    </location>
</feature>
<dbReference type="InterPro" id="IPR006058">
    <property type="entry name" value="2Fe2S_fd_BS"/>
</dbReference>
<dbReference type="InterPro" id="IPR002888">
    <property type="entry name" value="2Fe-2S-bd"/>
</dbReference>
<keyword evidence="5" id="KW-0411">Iron-sulfur</keyword>
<gene>
    <name evidence="7" type="ORF">GCM10007877_14340</name>
</gene>
<evidence type="ECO:0000256" key="3">
    <source>
        <dbReference type="ARBA" id="ARBA00023002"/>
    </source>
</evidence>
<accession>A0AA37T949</accession>
<dbReference type="InterPro" id="IPR036010">
    <property type="entry name" value="2Fe-2S_ferredoxin-like_sf"/>
</dbReference>
<keyword evidence="1" id="KW-0001">2Fe-2S</keyword>
<organism evidence="7 8">
    <name type="scientific">Marinibactrum halimedae</name>
    <dbReference type="NCBI Taxonomy" id="1444977"/>
    <lineage>
        <taxon>Bacteria</taxon>
        <taxon>Pseudomonadati</taxon>
        <taxon>Pseudomonadota</taxon>
        <taxon>Gammaproteobacteria</taxon>
        <taxon>Cellvibrionales</taxon>
        <taxon>Cellvibrionaceae</taxon>
        <taxon>Marinibactrum</taxon>
    </lineage>
</organism>
<keyword evidence="2" id="KW-0479">Metal-binding</keyword>
<name>A0AA37T949_9GAMM</name>
<dbReference type="GO" id="GO:0051537">
    <property type="term" value="F:2 iron, 2 sulfur cluster binding"/>
    <property type="evidence" value="ECO:0007669"/>
    <property type="project" value="UniProtKB-KW"/>
</dbReference>
<evidence type="ECO:0000313" key="7">
    <source>
        <dbReference type="EMBL" id="GLS25720.1"/>
    </source>
</evidence>
<dbReference type="GO" id="GO:0016491">
    <property type="term" value="F:oxidoreductase activity"/>
    <property type="evidence" value="ECO:0007669"/>
    <property type="project" value="UniProtKB-KW"/>
</dbReference>
<dbReference type="SUPFAM" id="SSF54292">
    <property type="entry name" value="2Fe-2S ferredoxin-like"/>
    <property type="match status" value="1"/>
</dbReference>
<evidence type="ECO:0000256" key="4">
    <source>
        <dbReference type="ARBA" id="ARBA00023004"/>
    </source>
</evidence>
<dbReference type="SUPFAM" id="SSF47741">
    <property type="entry name" value="CO dehydrogenase ISP C-domain like"/>
    <property type="match status" value="1"/>
</dbReference>
<protein>
    <submittedName>
        <fullName evidence="7">(2Fe-2S)-binding protein</fullName>
    </submittedName>
</protein>
<evidence type="ECO:0000259" key="6">
    <source>
        <dbReference type="PROSITE" id="PS51085"/>
    </source>
</evidence>
<dbReference type="InterPro" id="IPR001041">
    <property type="entry name" value="2Fe-2S_ferredoxin-type"/>
</dbReference>
<dbReference type="AlphaFoldDB" id="A0AA37T949"/>
<dbReference type="CDD" id="cd00207">
    <property type="entry name" value="fer2"/>
    <property type="match status" value="1"/>
</dbReference>
<comment type="caution">
    <text evidence="7">The sequence shown here is derived from an EMBL/GenBank/DDBJ whole genome shotgun (WGS) entry which is preliminary data.</text>
</comment>
<evidence type="ECO:0000256" key="2">
    <source>
        <dbReference type="ARBA" id="ARBA00022723"/>
    </source>
</evidence>
<dbReference type="Pfam" id="PF00111">
    <property type="entry name" value="Fer2"/>
    <property type="match status" value="1"/>
</dbReference>
<dbReference type="Gene3D" id="1.10.150.120">
    <property type="entry name" value="[2Fe-2S]-binding domain"/>
    <property type="match status" value="1"/>
</dbReference>
<evidence type="ECO:0000256" key="5">
    <source>
        <dbReference type="ARBA" id="ARBA00023014"/>
    </source>
</evidence>
<keyword evidence="8" id="KW-1185">Reference proteome</keyword>
<dbReference type="PANTHER" id="PTHR44379:SF2">
    <property type="entry name" value="BLR6218 PROTEIN"/>
    <property type="match status" value="1"/>
</dbReference>